<reference evidence="1" key="1">
    <citation type="submission" date="2014-11" db="EMBL/GenBank/DDBJ databases">
        <authorList>
            <person name="Amaro Gonzalez C."/>
        </authorList>
    </citation>
    <scope>NUCLEOTIDE SEQUENCE</scope>
</reference>
<organism evidence="1">
    <name type="scientific">Anguilla anguilla</name>
    <name type="common">European freshwater eel</name>
    <name type="synonym">Muraena anguilla</name>
    <dbReference type="NCBI Taxonomy" id="7936"/>
    <lineage>
        <taxon>Eukaryota</taxon>
        <taxon>Metazoa</taxon>
        <taxon>Chordata</taxon>
        <taxon>Craniata</taxon>
        <taxon>Vertebrata</taxon>
        <taxon>Euteleostomi</taxon>
        <taxon>Actinopterygii</taxon>
        <taxon>Neopterygii</taxon>
        <taxon>Teleostei</taxon>
        <taxon>Anguilliformes</taxon>
        <taxon>Anguillidae</taxon>
        <taxon>Anguilla</taxon>
    </lineage>
</organism>
<dbReference type="EMBL" id="GBXM01023420">
    <property type="protein sequence ID" value="JAH85157.1"/>
    <property type="molecule type" value="Transcribed_RNA"/>
</dbReference>
<accession>A0A0E9W475</accession>
<sequence>MILCIPNNLGNVISCFSMTVPLGTQQDPYRTDFVKNGVEELDHPAQSPELYPIQHVFGSIGKPIASQA</sequence>
<reference evidence="1" key="2">
    <citation type="journal article" date="2015" name="Fish Shellfish Immunol.">
        <title>Early steps in the European eel (Anguilla anguilla)-Vibrio vulnificus interaction in the gills: Role of the RtxA13 toxin.</title>
        <authorList>
            <person name="Callol A."/>
            <person name="Pajuelo D."/>
            <person name="Ebbesson L."/>
            <person name="Teles M."/>
            <person name="MacKenzie S."/>
            <person name="Amaro C."/>
        </authorList>
    </citation>
    <scope>NUCLEOTIDE SEQUENCE</scope>
</reference>
<protein>
    <submittedName>
        <fullName evidence="1">Uncharacterized protein</fullName>
    </submittedName>
</protein>
<name>A0A0E9W475_ANGAN</name>
<proteinExistence type="predicted"/>
<evidence type="ECO:0000313" key="1">
    <source>
        <dbReference type="EMBL" id="JAH85157.1"/>
    </source>
</evidence>
<dbReference type="AlphaFoldDB" id="A0A0E9W475"/>